<keyword evidence="2" id="KW-1185">Reference proteome</keyword>
<dbReference type="Proteomes" id="UP000468388">
    <property type="component" value="Unassembled WGS sequence"/>
</dbReference>
<proteinExistence type="predicted"/>
<dbReference type="SUPFAM" id="SSF48537">
    <property type="entry name" value="Phospholipase C/P1 nuclease"/>
    <property type="match status" value="1"/>
</dbReference>
<gene>
    <name evidence="1" type="ORF">GO495_24335</name>
</gene>
<evidence type="ECO:0000313" key="1">
    <source>
        <dbReference type="EMBL" id="MVT43745.1"/>
    </source>
</evidence>
<evidence type="ECO:0000313" key="2">
    <source>
        <dbReference type="Proteomes" id="UP000468388"/>
    </source>
</evidence>
<dbReference type="CDD" id="cd10981">
    <property type="entry name" value="ZnPC_S1P1"/>
    <property type="match status" value="1"/>
</dbReference>
<accession>A0A6N8JEJ4</accession>
<dbReference type="Gene3D" id="1.10.575.10">
    <property type="entry name" value="P1 Nuclease"/>
    <property type="match status" value="1"/>
</dbReference>
<organism evidence="1 2">
    <name type="scientific">Chitinophaga oryziterrae</name>
    <dbReference type="NCBI Taxonomy" id="1031224"/>
    <lineage>
        <taxon>Bacteria</taxon>
        <taxon>Pseudomonadati</taxon>
        <taxon>Bacteroidota</taxon>
        <taxon>Chitinophagia</taxon>
        <taxon>Chitinophagales</taxon>
        <taxon>Chitinophagaceae</taxon>
        <taxon>Chitinophaga</taxon>
    </lineage>
</organism>
<dbReference type="EMBL" id="WRXO01000008">
    <property type="protein sequence ID" value="MVT43745.1"/>
    <property type="molecule type" value="Genomic_DNA"/>
</dbReference>
<comment type="caution">
    <text evidence="1">The sequence shown here is derived from an EMBL/GenBank/DDBJ whole genome shotgun (WGS) entry which is preliminary data.</text>
</comment>
<dbReference type="OrthoDB" id="267579at2"/>
<dbReference type="AlphaFoldDB" id="A0A6N8JEJ4"/>
<reference evidence="1 2" key="1">
    <citation type="submission" date="2019-12" db="EMBL/GenBank/DDBJ databases">
        <title>The draft genomic sequence of strain Chitinophaga oryziterrae JCM 16595.</title>
        <authorList>
            <person name="Zhang X."/>
        </authorList>
    </citation>
    <scope>NUCLEOTIDE SEQUENCE [LARGE SCALE GENOMIC DNA]</scope>
    <source>
        <strain evidence="1 2">JCM 16595</strain>
    </source>
</reference>
<dbReference type="InterPro" id="IPR008947">
    <property type="entry name" value="PLipase_C/P1_nuclease_dom_sf"/>
</dbReference>
<protein>
    <submittedName>
        <fullName evidence="1">S1/P1 Nuclease</fullName>
    </submittedName>
</protein>
<sequence>MHYRFLAIVLIVFIPLSTKGWGFFAHQRINRLAVFLLPPEMMVLYKSQLEYLTTHATDADKRRYIVPAEGPRHYIDLDHYKPNDLPRKWIYAVTKFGEDSLNAYGILPWHISVMMERLTKAFMERDSKQIIKLSADLGHYIADAHVPLHACSNHNGQFTGQQGIHGLWESRIPELLADQTFNYFAGKPVYITDISATTWQIVTESGLAADTVLRKERTLQVPPDQRYAWENRKGKLVRTYSTAYTRAYQAALGNMVERRMTGAVHMVASYWYTAWVNAGMPPLGKEEARIFLKERVLPVKGRMIGRQEE</sequence>
<dbReference type="GO" id="GO:0016788">
    <property type="term" value="F:hydrolase activity, acting on ester bonds"/>
    <property type="evidence" value="ECO:0007669"/>
    <property type="project" value="InterPro"/>
</dbReference>
<dbReference type="RefSeq" id="WP_157302555.1">
    <property type="nucleotide sequence ID" value="NZ_BAAAZB010000021.1"/>
</dbReference>
<name>A0A6N8JEJ4_9BACT</name>